<evidence type="ECO:0000256" key="2">
    <source>
        <dbReference type="SAM" id="MobiDB-lite"/>
    </source>
</evidence>
<dbReference type="InterPro" id="IPR013762">
    <property type="entry name" value="Integrase-like_cat_sf"/>
</dbReference>
<protein>
    <submittedName>
        <fullName evidence="4">Tyrosine-type recombinase/integrase</fullName>
    </submittedName>
</protein>
<dbReference type="EMBL" id="JBICYV010000008">
    <property type="protein sequence ID" value="MFG3012266.1"/>
    <property type="molecule type" value="Genomic_DNA"/>
</dbReference>
<dbReference type="RefSeq" id="WP_392818273.1">
    <property type="nucleotide sequence ID" value="NZ_JBICYV010000008.1"/>
</dbReference>
<dbReference type="InterPro" id="IPR011010">
    <property type="entry name" value="DNA_brk_join_enz"/>
</dbReference>
<dbReference type="Proteomes" id="UP001604267">
    <property type="component" value="Unassembled WGS sequence"/>
</dbReference>
<feature type="region of interest" description="Disordered" evidence="2">
    <location>
        <begin position="1"/>
        <end position="59"/>
    </location>
</feature>
<dbReference type="SUPFAM" id="SSF56349">
    <property type="entry name" value="DNA breaking-rejoining enzymes"/>
    <property type="match status" value="1"/>
</dbReference>
<dbReference type="InterPro" id="IPR002104">
    <property type="entry name" value="Integrase_catalytic"/>
</dbReference>
<gene>
    <name evidence="4" type="ORF">ACGFZB_17760</name>
</gene>
<comment type="caution">
    <text evidence="4">The sequence shown here is derived from an EMBL/GenBank/DDBJ whole genome shotgun (WGS) entry which is preliminary data.</text>
</comment>
<evidence type="ECO:0000313" key="5">
    <source>
        <dbReference type="Proteomes" id="UP001604267"/>
    </source>
</evidence>
<keyword evidence="1" id="KW-0233">DNA recombination</keyword>
<dbReference type="PROSITE" id="PS51898">
    <property type="entry name" value="TYR_RECOMBINASE"/>
    <property type="match status" value="1"/>
</dbReference>
<reference evidence="4 5" key="1">
    <citation type="submission" date="2024-10" db="EMBL/GenBank/DDBJ databases">
        <title>The Natural Products Discovery Center: Release of the First 8490 Sequenced Strains for Exploring Actinobacteria Biosynthetic Diversity.</title>
        <authorList>
            <person name="Kalkreuter E."/>
            <person name="Kautsar S.A."/>
            <person name="Yang D."/>
            <person name="Bader C.D."/>
            <person name="Teijaro C.N."/>
            <person name="Fluegel L."/>
            <person name="Davis C.M."/>
            <person name="Simpson J.R."/>
            <person name="Lauterbach L."/>
            <person name="Steele A.D."/>
            <person name="Gui C."/>
            <person name="Meng S."/>
            <person name="Li G."/>
            <person name="Viehrig K."/>
            <person name="Ye F."/>
            <person name="Su P."/>
            <person name="Kiefer A.F."/>
            <person name="Nichols A."/>
            <person name="Cepeda A.J."/>
            <person name="Yan W."/>
            <person name="Fan B."/>
            <person name="Jiang Y."/>
            <person name="Adhikari A."/>
            <person name="Zheng C.-J."/>
            <person name="Schuster L."/>
            <person name="Cowan T.M."/>
            <person name="Smanski M.J."/>
            <person name="Chevrette M.G."/>
            <person name="De Carvalho L.P.S."/>
            <person name="Shen B."/>
        </authorList>
    </citation>
    <scope>NUCLEOTIDE SEQUENCE [LARGE SCALE GENOMIC DNA]</scope>
    <source>
        <strain evidence="4 5">NPDC048320</strain>
    </source>
</reference>
<organism evidence="4 5">
    <name type="scientific">Streptomyces cinerochromogenes</name>
    <dbReference type="NCBI Taxonomy" id="66422"/>
    <lineage>
        <taxon>Bacteria</taxon>
        <taxon>Bacillati</taxon>
        <taxon>Actinomycetota</taxon>
        <taxon>Actinomycetes</taxon>
        <taxon>Kitasatosporales</taxon>
        <taxon>Streptomycetaceae</taxon>
        <taxon>Streptomyces</taxon>
    </lineage>
</organism>
<evidence type="ECO:0000256" key="1">
    <source>
        <dbReference type="ARBA" id="ARBA00023172"/>
    </source>
</evidence>
<keyword evidence="5" id="KW-1185">Reference proteome</keyword>
<proteinExistence type="predicted"/>
<dbReference type="Pfam" id="PF00589">
    <property type="entry name" value="Phage_integrase"/>
    <property type="match status" value="1"/>
</dbReference>
<sequence length="178" mass="19523">MAESDAPFDRWHKKYPKPGDKPCKCGTRKNPLYPSADHGRGQAALQKRKQRGYVPPPDEGLIVTTRTGRPLSRSHFNDKWRAAVELAGLPEGTRFHDLKHFYTSRLGADGRYDPKTVQALSRHAEFSETWDTYAHPPVAVQGVKVDTFSGLFGAGGPGITQAQLGTQQRADGVGRAAA</sequence>
<dbReference type="Gene3D" id="1.10.443.10">
    <property type="entry name" value="Intergrase catalytic core"/>
    <property type="match status" value="1"/>
</dbReference>
<name>A0ABW7B635_9ACTN</name>
<evidence type="ECO:0000313" key="4">
    <source>
        <dbReference type="EMBL" id="MFG3012266.1"/>
    </source>
</evidence>
<feature type="domain" description="Tyr recombinase" evidence="3">
    <location>
        <begin position="1"/>
        <end position="147"/>
    </location>
</feature>
<accession>A0ABW7B635</accession>
<evidence type="ECO:0000259" key="3">
    <source>
        <dbReference type="PROSITE" id="PS51898"/>
    </source>
</evidence>